<evidence type="ECO:0000313" key="1">
    <source>
        <dbReference type="EMBL" id="KPL56250.1"/>
    </source>
</evidence>
<sequence length="103" mass="12057">MEKRIDHEKLNSLVCEVEDRHENGILGANEKEMAPIWKITKATMKSGYLAVSLRQYNLIEAYAAKSSHTTEEKNQTLKQLHKKYSWLNRRVTEYRHGNLIIQS</sequence>
<gene>
    <name evidence="1" type="ORF">N876_0214670</name>
</gene>
<evidence type="ECO:0008006" key="2">
    <source>
        <dbReference type="Google" id="ProtNLM"/>
    </source>
</evidence>
<dbReference type="AlphaFoldDB" id="A0A837NCK2"/>
<organism evidence="1">
    <name type="scientific">Lactiplantibacillus plantarum 2025</name>
    <dbReference type="NCBI Taxonomy" id="1385856"/>
    <lineage>
        <taxon>Bacteria</taxon>
        <taxon>Bacillati</taxon>
        <taxon>Bacillota</taxon>
        <taxon>Bacilli</taxon>
        <taxon>Lactobacillales</taxon>
        <taxon>Lactobacillaceae</taxon>
        <taxon>Lactiplantibacillus</taxon>
    </lineage>
</organism>
<dbReference type="EMBL" id="AVFJ02000095">
    <property type="protein sequence ID" value="KPL56250.1"/>
    <property type="molecule type" value="Genomic_DNA"/>
</dbReference>
<name>A0A837NCK2_LACPN</name>
<reference evidence="1" key="1">
    <citation type="journal article" date="2016" name="Genome Announc.">
        <title>Draft Genome Sequence of Lactobacillus plantarum 2025.</title>
        <authorList>
            <person name="Karlyshev A.V."/>
            <person name="Khlebnikov V.C."/>
            <person name="Kosarev I.V."/>
            <person name="Abramov V.M."/>
        </authorList>
    </citation>
    <scope>NUCLEOTIDE SEQUENCE [LARGE SCALE GENOMIC DNA]</scope>
    <source>
        <strain evidence="1">2025</strain>
    </source>
</reference>
<dbReference type="RefSeq" id="WP_021357394.1">
    <property type="nucleotide sequence ID" value="NZ_CP076824.1"/>
</dbReference>
<accession>A0A837NCK2</accession>
<proteinExistence type="predicted"/>
<protein>
    <recommendedName>
        <fullName evidence="2">Prophage protein</fullName>
    </recommendedName>
</protein>
<comment type="caution">
    <text evidence="1">The sequence shown here is derived from an EMBL/GenBank/DDBJ whole genome shotgun (WGS) entry which is preliminary data.</text>
</comment>